<dbReference type="InParanoid" id="A0A5C3PEH8"/>
<dbReference type="Proteomes" id="UP000308197">
    <property type="component" value="Unassembled WGS sequence"/>
</dbReference>
<evidence type="ECO:0000313" key="2">
    <source>
        <dbReference type="Proteomes" id="UP000308197"/>
    </source>
</evidence>
<dbReference type="EMBL" id="ML211124">
    <property type="protein sequence ID" value="TFK88154.1"/>
    <property type="molecule type" value="Genomic_DNA"/>
</dbReference>
<reference evidence="1 2" key="1">
    <citation type="journal article" date="2019" name="Nat. Ecol. Evol.">
        <title>Megaphylogeny resolves global patterns of mushroom evolution.</title>
        <authorList>
            <person name="Varga T."/>
            <person name="Krizsan K."/>
            <person name="Foldi C."/>
            <person name="Dima B."/>
            <person name="Sanchez-Garcia M."/>
            <person name="Sanchez-Ramirez S."/>
            <person name="Szollosi G.J."/>
            <person name="Szarkandi J.G."/>
            <person name="Papp V."/>
            <person name="Albert L."/>
            <person name="Andreopoulos W."/>
            <person name="Angelini C."/>
            <person name="Antonin V."/>
            <person name="Barry K.W."/>
            <person name="Bougher N.L."/>
            <person name="Buchanan P."/>
            <person name="Buyck B."/>
            <person name="Bense V."/>
            <person name="Catcheside P."/>
            <person name="Chovatia M."/>
            <person name="Cooper J."/>
            <person name="Damon W."/>
            <person name="Desjardin D."/>
            <person name="Finy P."/>
            <person name="Geml J."/>
            <person name="Haridas S."/>
            <person name="Hughes K."/>
            <person name="Justo A."/>
            <person name="Karasinski D."/>
            <person name="Kautmanova I."/>
            <person name="Kiss B."/>
            <person name="Kocsube S."/>
            <person name="Kotiranta H."/>
            <person name="LaButti K.M."/>
            <person name="Lechner B.E."/>
            <person name="Liimatainen K."/>
            <person name="Lipzen A."/>
            <person name="Lukacs Z."/>
            <person name="Mihaltcheva S."/>
            <person name="Morgado L.N."/>
            <person name="Niskanen T."/>
            <person name="Noordeloos M.E."/>
            <person name="Ohm R.A."/>
            <person name="Ortiz-Santana B."/>
            <person name="Ovrebo C."/>
            <person name="Racz N."/>
            <person name="Riley R."/>
            <person name="Savchenko A."/>
            <person name="Shiryaev A."/>
            <person name="Soop K."/>
            <person name="Spirin V."/>
            <person name="Szebenyi C."/>
            <person name="Tomsovsky M."/>
            <person name="Tulloss R.E."/>
            <person name="Uehling J."/>
            <person name="Grigoriev I.V."/>
            <person name="Vagvolgyi C."/>
            <person name="Papp T."/>
            <person name="Martin F.M."/>
            <person name="Miettinen O."/>
            <person name="Hibbett D.S."/>
            <person name="Nagy L.G."/>
        </authorList>
    </citation>
    <scope>NUCLEOTIDE SEQUENCE [LARGE SCALE GENOMIC DNA]</scope>
    <source>
        <strain evidence="1 2">HHB13444</strain>
    </source>
</reference>
<name>A0A5C3PEH8_9APHY</name>
<keyword evidence="2" id="KW-1185">Reference proteome</keyword>
<protein>
    <submittedName>
        <fullName evidence="1">Uncharacterized protein</fullName>
    </submittedName>
</protein>
<evidence type="ECO:0000313" key="1">
    <source>
        <dbReference type="EMBL" id="TFK88154.1"/>
    </source>
</evidence>
<sequence length="149" mass="16033">MPPPSPSSLPGSYLSKCTSMLLCCACCSDRVLSGYLGPFSPQALVVVMSLCCFQIAPDHMSSIESRCHIINTLSEVTRMLATLLLQLLSCAPGIMGSADDAAASEFGCRSQVRAWTTRSSRCKEFVRIPQALKYVTLGRSAEPGSRRPP</sequence>
<gene>
    <name evidence="1" type="ORF">K466DRAFT_85620</name>
</gene>
<proteinExistence type="predicted"/>
<accession>A0A5C3PEH8</accession>
<organism evidence="1 2">
    <name type="scientific">Polyporus arcularius HHB13444</name>
    <dbReference type="NCBI Taxonomy" id="1314778"/>
    <lineage>
        <taxon>Eukaryota</taxon>
        <taxon>Fungi</taxon>
        <taxon>Dikarya</taxon>
        <taxon>Basidiomycota</taxon>
        <taxon>Agaricomycotina</taxon>
        <taxon>Agaricomycetes</taxon>
        <taxon>Polyporales</taxon>
        <taxon>Polyporaceae</taxon>
        <taxon>Polyporus</taxon>
    </lineage>
</organism>
<dbReference type="AlphaFoldDB" id="A0A5C3PEH8"/>